<dbReference type="EnsemblPlants" id="Pp3c19_19440V3.9">
    <property type="protein sequence ID" value="PAC:32937978.CDS.1"/>
    <property type="gene ID" value="Pp3c19_19440"/>
</dbReference>
<dbReference type="Gramene" id="Pp3c19_19440V3.8">
    <property type="protein sequence ID" value="PAC:32937977.CDS.1"/>
    <property type="gene ID" value="Pp3c19_19440"/>
</dbReference>
<gene>
    <name evidence="9" type="primary">LOC112272643</name>
    <name evidence="8" type="ORF">PHYPA_024334</name>
</gene>
<dbReference type="EnsemblPlants" id="Pp3c19_19440V3.7">
    <property type="protein sequence ID" value="PAC:32937976.CDS.1"/>
    <property type="gene ID" value="Pp3c19_19440"/>
</dbReference>
<dbReference type="SMART" id="SM00326">
    <property type="entry name" value="SH3"/>
    <property type="match status" value="1"/>
</dbReference>
<dbReference type="Proteomes" id="UP000006727">
    <property type="component" value="Chromosome 19"/>
</dbReference>
<protein>
    <recommendedName>
        <fullName evidence="7">SH3 domain-containing protein</fullName>
    </recommendedName>
</protein>
<dbReference type="RefSeq" id="XP_024356378.1">
    <property type="nucleotide sequence ID" value="XM_024500610.2"/>
</dbReference>
<dbReference type="RefSeq" id="XP_024356376.1">
    <property type="nucleotide sequence ID" value="XM_024500608.2"/>
</dbReference>
<dbReference type="InterPro" id="IPR050384">
    <property type="entry name" value="Endophilin_SH3RF"/>
</dbReference>
<dbReference type="Gramene" id="Pp3c19_19440V3.1">
    <property type="protein sequence ID" value="PAC:32937970.CDS.1"/>
    <property type="gene ID" value="Pp3c19_19440"/>
</dbReference>
<dbReference type="InterPro" id="IPR036028">
    <property type="entry name" value="SH3-like_dom_sf"/>
</dbReference>
<dbReference type="Gramene" id="Pp3c19_19440V3.4">
    <property type="protein sequence ID" value="PAC:32937973.CDS.1"/>
    <property type="gene ID" value="Pp3c19_19440"/>
</dbReference>
<organism evidence="8">
    <name type="scientific">Physcomitrium patens</name>
    <name type="common">Spreading-leaved earth moss</name>
    <name type="synonym">Physcomitrella patens</name>
    <dbReference type="NCBI Taxonomy" id="3218"/>
    <lineage>
        <taxon>Eukaryota</taxon>
        <taxon>Viridiplantae</taxon>
        <taxon>Streptophyta</taxon>
        <taxon>Embryophyta</taxon>
        <taxon>Bryophyta</taxon>
        <taxon>Bryophytina</taxon>
        <taxon>Bryopsida</taxon>
        <taxon>Funariidae</taxon>
        <taxon>Funariales</taxon>
        <taxon>Funariaceae</taxon>
        <taxon>Physcomitrium</taxon>
    </lineage>
</organism>
<dbReference type="Gramene" id="Pp3c19_19440V3.3">
    <property type="protein sequence ID" value="PAC:32937972.CDS.1"/>
    <property type="gene ID" value="Pp3c19_19440"/>
</dbReference>
<dbReference type="EnsemblPlants" id="Pp3c19_19440V3.6">
    <property type="protein sequence ID" value="PAC:32937975.CDS.1"/>
    <property type="gene ID" value="Pp3c19_19440"/>
</dbReference>
<dbReference type="SUPFAM" id="SSF50044">
    <property type="entry name" value="SH3-domain"/>
    <property type="match status" value="1"/>
</dbReference>
<dbReference type="SUPFAM" id="SSF103657">
    <property type="entry name" value="BAR/IMD domain-like"/>
    <property type="match status" value="1"/>
</dbReference>
<reference evidence="9" key="3">
    <citation type="submission" date="2020-12" db="UniProtKB">
        <authorList>
            <consortium name="EnsemblPlants"/>
        </authorList>
    </citation>
    <scope>IDENTIFICATION</scope>
</reference>
<dbReference type="CDD" id="cd00174">
    <property type="entry name" value="SH3"/>
    <property type="match status" value="1"/>
</dbReference>
<evidence type="ECO:0000313" key="8">
    <source>
        <dbReference type="EMBL" id="PNR34517.1"/>
    </source>
</evidence>
<feature type="region of interest" description="Disordered" evidence="6">
    <location>
        <begin position="331"/>
        <end position="373"/>
    </location>
</feature>
<dbReference type="Gramene" id="Pp3c19_19440V3.6">
    <property type="protein sequence ID" value="PAC:32937975.CDS.1"/>
    <property type="gene ID" value="Pp3c19_19440"/>
</dbReference>
<dbReference type="RefSeq" id="XP_024356377.1">
    <property type="nucleotide sequence ID" value="XM_024500609.2"/>
</dbReference>
<sequence length="373" mass="41101">MAFKLKNLFGSGGSGNSTLRDEAEQQRYLELERLHASTRAAKHFQRDVVKAVEGIISTGAKQLEVTTKLAEDCRKYGSEAPSGITEALSRATLQYSSARNRMDTERDNMHRALAAQVSEPLKTMVAGSPLVDARHLKQKYDRLHESADAQAAEVNRRRSKEGGGNSDNAAKLQSAEQKLDQITAAMNTMGTSAIFAMNKVESQQQTVTLHRMLAMVEAERAYFQTVCSVLDQLHADIQSEVSMAPAESSSVATAPPTPPRSSSGNGRREPYEEDPPEIFQRTKNVADDDKAPVTPEFQSYKAIVTMDHDGVDEGELTISVGDEVLVRHEDPSGWSEGVCNGNEGWFPSSYVERRNPERRRRRRQASGSSNGSR</sequence>
<evidence type="ECO:0000313" key="9">
    <source>
        <dbReference type="EnsemblPlants" id="PAC:32937970.CDS.1"/>
    </source>
</evidence>
<comment type="subcellular location">
    <subcellularLocation>
        <location evidence="1">Membrane</location>
        <topology evidence="1">Peripheral membrane protein</topology>
    </subcellularLocation>
</comment>
<dbReference type="Gene3D" id="2.30.30.40">
    <property type="entry name" value="SH3 Domains"/>
    <property type="match status" value="1"/>
</dbReference>
<dbReference type="AlphaFoldDB" id="A0A2K1IZ17"/>
<dbReference type="Gene3D" id="1.20.1270.60">
    <property type="entry name" value="Arfaptin homology (AH) domain/BAR domain"/>
    <property type="match status" value="1"/>
</dbReference>
<evidence type="ECO:0000256" key="3">
    <source>
        <dbReference type="ARBA" id="ARBA00023054"/>
    </source>
</evidence>
<evidence type="ECO:0000313" key="10">
    <source>
        <dbReference type="Proteomes" id="UP000006727"/>
    </source>
</evidence>
<evidence type="ECO:0000256" key="5">
    <source>
        <dbReference type="PROSITE-ProRule" id="PRU00192"/>
    </source>
</evidence>
<feature type="compositionally biased region" description="Low complexity" evidence="6">
    <location>
        <begin position="244"/>
        <end position="254"/>
    </location>
</feature>
<dbReference type="EnsemblPlants" id="Pp3c19_19440V3.5">
    <property type="protein sequence ID" value="PAC:32937974.CDS.1"/>
    <property type="gene ID" value="Pp3c19_19440"/>
</dbReference>
<dbReference type="EnsemblPlants" id="Pp3c19_19440V3.8">
    <property type="protein sequence ID" value="PAC:32937977.CDS.1"/>
    <property type="gene ID" value="Pp3c19_19440"/>
</dbReference>
<dbReference type="Pfam" id="PF07653">
    <property type="entry name" value="SH3_2"/>
    <property type="match status" value="1"/>
</dbReference>
<dbReference type="PANTHER" id="PTHR14167:SF81">
    <property type="entry name" value="ENDOPHILIN-A"/>
    <property type="match status" value="1"/>
</dbReference>
<evidence type="ECO:0000259" key="7">
    <source>
        <dbReference type="PROSITE" id="PS50002"/>
    </source>
</evidence>
<keyword evidence="10" id="KW-1185">Reference proteome</keyword>
<dbReference type="InterPro" id="IPR027267">
    <property type="entry name" value="AH/BAR_dom_sf"/>
</dbReference>
<accession>A0A2K1IZ17</accession>
<feature type="domain" description="SH3" evidence="7">
    <location>
        <begin position="297"/>
        <end position="356"/>
    </location>
</feature>
<dbReference type="PROSITE" id="PS50002">
    <property type="entry name" value="SH3"/>
    <property type="match status" value="1"/>
</dbReference>
<dbReference type="PANTHER" id="PTHR14167">
    <property type="entry name" value="SH3 DOMAIN-CONTAINING"/>
    <property type="match status" value="1"/>
</dbReference>
<dbReference type="GeneID" id="112272643"/>
<dbReference type="PaxDb" id="3218-PP1S170_84V6.2"/>
<proteinExistence type="predicted"/>
<dbReference type="InterPro" id="IPR004148">
    <property type="entry name" value="BAR_dom"/>
</dbReference>
<dbReference type="Gramene" id="Pp3c19_19440V3.5">
    <property type="protein sequence ID" value="PAC:32937974.CDS.1"/>
    <property type="gene ID" value="Pp3c19_19440"/>
</dbReference>
<dbReference type="InterPro" id="IPR001452">
    <property type="entry name" value="SH3_domain"/>
</dbReference>
<evidence type="ECO:0000256" key="4">
    <source>
        <dbReference type="ARBA" id="ARBA00023136"/>
    </source>
</evidence>
<dbReference type="OrthoDB" id="10255964at2759"/>
<dbReference type="Pfam" id="PF16746">
    <property type="entry name" value="BAR_3"/>
    <property type="match status" value="1"/>
</dbReference>
<dbReference type="RefSeq" id="XP_024356375.1">
    <property type="nucleotide sequence ID" value="XM_024500607.2"/>
</dbReference>
<dbReference type="GO" id="GO:0005737">
    <property type="term" value="C:cytoplasm"/>
    <property type="evidence" value="ECO:0007669"/>
    <property type="project" value="InterPro"/>
</dbReference>
<evidence type="ECO:0000256" key="2">
    <source>
        <dbReference type="ARBA" id="ARBA00022443"/>
    </source>
</evidence>
<feature type="region of interest" description="Disordered" evidence="6">
    <location>
        <begin position="148"/>
        <end position="173"/>
    </location>
</feature>
<evidence type="ECO:0000256" key="1">
    <source>
        <dbReference type="ARBA" id="ARBA00004170"/>
    </source>
</evidence>
<dbReference type="EnsemblPlants" id="Pp3c19_19440V3.1">
    <property type="protein sequence ID" value="PAC:32937970.CDS.1"/>
    <property type="gene ID" value="Pp3c19_19440"/>
</dbReference>
<dbReference type="Gramene" id="Pp3c19_19440V3.9">
    <property type="protein sequence ID" value="PAC:32937978.CDS.1"/>
    <property type="gene ID" value="Pp3c19_19440"/>
</dbReference>
<dbReference type="Gramene" id="Pp3c19_19440V3.7">
    <property type="protein sequence ID" value="PAC:32937976.CDS.1"/>
    <property type="gene ID" value="Pp3c19_19440"/>
</dbReference>
<reference evidence="8 10" key="2">
    <citation type="journal article" date="2018" name="Plant J.">
        <title>The Physcomitrella patens chromosome-scale assembly reveals moss genome structure and evolution.</title>
        <authorList>
            <person name="Lang D."/>
            <person name="Ullrich K.K."/>
            <person name="Murat F."/>
            <person name="Fuchs J."/>
            <person name="Jenkins J."/>
            <person name="Haas F.B."/>
            <person name="Piednoel M."/>
            <person name="Gundlach H."/>
            <person name="Van Bel M."/>
            <person name="Meyberg R."/>
            <person name="Vives C."/>
            <person name="Morata J."/>
            <person name="Symeonidi A."/>
            <person name="Hiss M."/>
            <person name="Muchero W."/>
            <person name="Kamisugi Y."/>
            <person name="Saleh O."/>
            <person name="Blanc G."/>
            <person name="Decker E.L."/>
            <person name="van Gessel N."/>
            <person name="Grimwood J."/>
            <person name="Hayes R.D."/>
            <person name="Graham S.W."/>
            <person name="Gunter L.E."/>
            <person name="McDaniel S.F."/>
            <person name="Hoernstein S.N.W."/>
            <person name="Larsson A."/>
            <person name="Li F.W."/>
            <person name="Perroud P.F."/>
            <person name="Phillips J."/>
            <person name="Ranjan P."/>
            <person name="Rokshar D.S."/>
            <person name="Rothfels C.J."/>
            <person name="Schneider L."/>
            <person name="Shu S."/>
            <person name="Stevenson D.W."/>
            <person name="Thummler F."/>
            <person name="Tillich M."/>
            <person name="Villarreal Aguilar J.C."/>
            <person name="Widiez T."/>
            <person name="Wong G.K."/>
            <person name="Wymore A."/>
            <person name="Zhang Y."/>
            <person name="Zimmer A.D."/>
            <person name="Quatrano R.S."/>
            <person name="Mayer K.F.X."/>
            <person name="Goodstein D."/>
            <person name="Casacuberta J.M."/>
            <person name="Vandepoele K."/>
            <person name="Reski R."/>
            <person name="Cuming A.C."/>
            <person name="Tuskan G.A."/>
            <person name="Maumus F."/>
            <person name="Salse J."/>
            <person name="Schmutz J."/>
            <person name="Rensing S.A."/>
        </authorList>
    </citation>
    <scope>NUCLEOTIDE SEQUENCE [LARGE SCALE GENOMIC DNA]</scope>
    <source>
        <strain evidence="9 10">cv. Gransden 2004</strain>
    </source>
</reference>
<keyword evidence="4" id="KW-0472">Membrane</keyword>
<keyword evidence="3" id="KW-0175">Coiled coil</keyword>
<dbReference type="EnsemblPlants" id="Pp3c19_19440V3.2">
    <property type="protein sequence ID" value="PAC:32937971.CDS.1"/>
    <property type="gene ID" value="Pp3c19_19440"/>
</dbReference>
<dbReference type="CDD" id="cd07607">
    <property type="entry name" value="BAR_SH3P_plant"/>
    <property type="match status" value="1"/>
</dbReference>
<name>A0A2K1IZ17_PHYPA</name>
<keyword evidence="2 5" id="KW-0728">SH3 domain</keyword>
<dbReference type="Gramene" id="Pp3c19_19440V3.2">
    <property type="protein sequence ID" value="PAC:32937971.CDS.1"/>
    <property type="gene ID" value="Pp3c19_19440"/>
</dbReference>
<dbReference type="EnsemblPlants" id="Pp3c19_19440V3.4">
    <property type="protein sequence ID" value="PAC:32937973.CDS.1"/>
    <property type="gene ID" value="Pp3c19_19440"/>
</dbReference>
<feature type="region of interest" description="Disordered" evidence="6">
    <location>
        <begin position="244"/>
        <end position="274"/>
    </location>
</feature>
<dbReference type="EnsemblPlants" id="Pp3c19_19440V3.3">
    <property type="protein sequence ID" value="PAC:32937972.CDS.1"/>
    <property type="gene ID" value="Pp3c19_19440"/>
</dbReference>
<dbReference type="EMBL" id="ABEU02000019">
    <property type="protein sequence ID" value="PNR34517.1"/>
    <property type="molecule type" value="Genomic_DNA"/>
</dbReference>
<reference evidence="8 10" key="1">
    <citation type="journal article" date="2008" name="Science">
        <title>The Physcomitrella genome reveals evolutionary insights into the conquest of land by plants.</title>
        <authorList>
            <person name="Rensing S."/>
            <person name="Lang D."/>
            <person name="Zimmer A."/>
            <person name="Terry A."/>
            <person name="Salamov A."/>
            <person name="Shapiro H."/>
            <person name="Nishiyama T."/>
            <person name="Perroud P.-F."/>
            <person name="Lindquist E."/>
            <person name="Kamisugi Y."/>
            <person name="Tanahashi T."/>
            <person name="Sakakibara K."/>
            <person name="Fujita T."/>
            <person name="Oishi K."/>
            <person name="Shin-I T."/>
            <person name="Kuroki Y."/>
            <person name="Toyoda A."/>
            <person name="Suzuki Y."/>
            <person name="Hashimoto A."/>
            <person name="Yamaguchi K."/>
            <person name="Sugano A."/>
            <person name="Kohara Y."/>
            <person name="Fujiyama A."/>
            <person name="Anterola A."/>
            <person name="Aoki S."/>
            <person name="Ashton N."/>
            <person name="Barbazuk W.B."/>
            <person name="Barker E."/>
            <person name="Bennetzen J."/>
            <person name="Bezanilla M."/>
            <person name="Blankenship R."/>
            <person name="Cho S.H."/>
            <person name="Dutcher S."/>
            <person name="Estelle M."/>
            <person name="Fawcett J.A."/>
            <person name="Gundlach H."/>
            <person name="Hanada K."/>
            <person name="Heyl A."/>
            <person name="Hicks K.A."/>
            <person name="Hugh J."/>
            <person name="Lohr M."/>
            <person name="Mayer K."/>
            <person name="Melkozernov A."/>
            <person name="Murata T."/>
            <person name="Nelson D."/>
            <person name="Pils B."/>
            <person name="Prigge M."/>
            <person name="Reiss B."/>
            <person name="Renner T."/>
            <person name="Rombauts S."/>
            <person name="Rushton P."/>
            <person name="Sanderfoot A."/>
            <person name="Schween G."/>
            <person name="Shiu S.-H."/>
            <person name="Stueber K."/>
            <person name="Theodoulou F.L."/>
            <person name="Tu H."/>
            <person name="Van de Peer Y."/>
            <person name="Verrier P.J."/>
            <person name="Waters E."/>
            <person name="Wood A."/>
            <person name="Yang L."/>
            <person name="Cove D."/>
            <person name="Cuming A."/>
            <person name="Hasebe M."/>
            <person name="Lucas S."/>
            <person name="Mishler D.B."/>
            <person name="Reski R."/>
            <person name="Grigoriev I."/>
            <person name="Quatrano R.S."/>
            <person name="Boore J.L."/>
        </authorList>
    </citation>
    <scope>NUCLEOTIDE SEQUENCE [LARGE SCALE GENOMIC DNA]</scope>
    <source>
        <strain evidence="9 10">cv. Gransden 2004</strain>
    </source>
</reference>
<evidence type="ECO:0000256" key="6">
    <source>
        <dbReference type="SAM" id="MobiDB-lite"/>
    </source>
</evidence>
<dbReference type="KEGG" id="ppp:112272643"/>